<reference evidence="1" key="2">
    <citation type="submission" date="2020-09" db="EMBL/GenBank/DDBJ databases">
        <authorList>
            <person name="Sun Q."/>
            <person name="Zhou Y."/>
        </authorList>
    </citation>
    <scope>NUCLEOTIDE SEQUENCE</scope>
    <source>
        <strain evidence="1">CGMCC 1.6333</strain>
    </source>
</reference>
<protein>
    <recommendedName>
        <fullName evidence="3">Methionine aminopeptidase</fullName>
    </recommendedName>
</protein>
<organism evidence="1 2">
    <name type="scientific">Paraliobacillus quinghaiensis</name>
    <dbReference type="NCBI Taxonomy" id="470815"/>
    <lineage>
        <taxon>Bacteria</taxon>
        <taxon>Bacillati</taxon>
        <taxon>Bacillota</taxon>
        <taxon>Bacilli</taxon>
        <taxon>Bacillales</taxon>
        <taxon>Bacillaceae</taxon>
        <taxon>Paraliobacillus</taxon>
    </lineage>
</organism>
<evidence type="ECO:0000313" key="1">
    <source>
        <dbReference type="EMBL" id="GGM34747.1"/>
    </source>
</evidence>
<comment type="caution">
    <text evidence="1">The sequence shown here is derived from an EMBL/GenBank/DDBJ whole genome shotgun (WGS) entry which is preliminary data.</text>
</comment>
<name>A0A917TRX0_9BACI</name>
<reference evidence="1" key="1">
    <citation type="journal article" date="2014" name="Int. J. Syst. Evol. Microbiol.">
        <title>Complete genome sequence of Corynebacterium casei LMG S-19264T (=DSM 44701T), isolated from a smear-ripened cheese.</title>
        <authorList>
            <consortium name="US DOE Joint Genome Institute (JGI-PGF)"/>
            <person name="Walter F."/>
            <person name="Albersmeier A."/>
            <person name="Kalinowski J."/>
            <person name="Ruckert C."/>
        </authorList>
    </citation>
    <scope>NUCLEOTIDE SEQUENCE</scope>
    <source>
        <strain evidence="1">CGMCC 1.6333</strain>
    </source>
</reference>
<gene>
    <name evidence="1" type="ORF">GCM10011351_20990</name>
</gene>
<evidence type="ECO:0000313" key="2">
    <source>
        <dbReference type="Proteomes" id="UP000618460"/>
    </source>
</evidence>
<sequence>MILIEESMLNAGICQITTFADNWTVVTKHDKIYAYFKYVFFMIEKLVVLKDD</sequence>
<keyword evidence="2" id="KW-1185">Reference proteome</keyword>
<dbReference type="Proteomes" id="UP000618460">
    <property type="component" value="Unassembled WGS sequence"/>
</dbReference>
<evidence type="ECO:0008006" key="3">
    <source>
        <dbReference type="Google" id="ProtNLM"/>
    </source>
</evidence>
<accession>A0A917TRX0</accession>
<dbReference type="EMBL" id="BMLG01000011">
    <property type="protein sequence ID" value="GGM34747.1"/>
    <property type="molecule type" value="Genomic_DNA"/>
</dbReference>
<proteinExistence type="predicted"/>
<dbReference type="AlphaFoldDB" id="A0A917TRX0"/>